<dbReference type="Proteomes" id="UP000198802">
    <property type="component" value="Unassembled WGS sequence"/>
</dbReference>
<keyword evidence="2" id="KW-1185">Reference proteome</keyword>
<proteinExistence type="predicted"/>
<protein>
    <submittedName>
        <fullName evidence="1">Ig-like domain (Group 3)</fullName>
    </submittedName>
</protein>
<evidence type="ECO:0000313" key="1">
    <source>
        <dbReference type="EMBL" id="CUU54090.1"/>
    </source>
</evidence>
<dbReference type="Gene3D" id="2.60.40.10">
    <property type="entry name" value="Immunoglobulins"/>
    <property type="match status" value="1"/>
</dbReference>
<sequence length="202" mass="21242">MTVGAAHVPDGEGIWVEVVPVSDRSSLLPAATGTVTVHEGDKLLGTVTIEKKGSDPFATGELDVDLPPGYHSLTLDYGGDVNYQPNRATTPVNTPNVEVIASAPGSFVDGQSYTIEVQVVPVAGITGTPTGRIRNTENLALPPFEAALDSQGRATITIPEKPARPYITEPSQGHVYIEYTGDSTFVPNRAMILFTVLPSTAG</sequence>
<name>A0A0S4QHV4_9ACTN</name>
<dbReference type="GO" id="GO:0005975">
    <property type="term" value="P:carbohydrate metabolic process"/>
    <property type="evidence" value="ECO:0007669"/>
    <property type="project" value="UniProtKB-ARBA"/>
</dbReference>
<gene>
    <name evidence="1" type="ORF">Ga0074812_10293</name>
</gene>
<accession>A0A0S4QHV4</accession>
<dbReference type="AlphaFoldDB" id="A0A0S4QHV4"/>
<organism evidence="1 2">
    <name type="scientific">Parafrankia irregularis</name>
    <dbReference type="NCBI Taxonomy" id="795642"/>
    <lineage>
        <taxon>Bacteria</taxon>
        <taxon>Bacillati</taxon>
        <taxon>Actinomycetota</taxon>
        <taxon>Actinomycetes</taxon>
        <taxon>Frankiales</taxon>
        <taxon>Frankiaceae</taxon>
        <taxon>Parafrankia</taxon>
    </lineage>
</organism>
<dbReference type="InterPro" id="IPR013783">
    <property type="entry name" value="Ig-like_fold"/>
</dbReference>
<evidence type="ECO:0000313" key="2">
    <source>
        <dbReference type="Proteomes" id="UP000198802"/>
    </source>
</evidence>
<dbReference type="EMBL" id="FAOZ01000002">
    <property type="protein sequence ID" value="CUU54090.1"/>
    <property type="molecule type" value="Genomic_DNA"/>
</dbReference>
<reference evidence="2" key="1">
    <citation type="submission" date="2015-11" db="EMBL/GenBank/DDBJ databases">
        <authorList>
            <person name="Varghese N."/>
        </authorList>
    </citation>
    <scope>NUCLEOTIDE SEQUENCE [LARGE SCALE GENOMIC DNA]</scope>
    <source>
        <strain evidence="2">DSM 45899</strain>
    </source>
</reference>